<protein>
    <recommendedName>
        <fullName evidence="4">Adhesin</fullName>
    </recommendedName>
</protein>
<sequence length="315" mass="32870">MTLEKWIVRPGEQRIIDLGIVRSLKVALAGGQINLVGHDEETARIEVHEVHGKDLKIEINGDRLDIDHPQVAWNSFLEVFRNFGPNSAKATISLLVPRAVALTFGTVTAGALVTGLTSDAKLSTVSGELQLDGITGNIDVHSVSGEVSIQNHTGRVDVQTVSGDITATGRIERFSADGITADTFLDIRGPVDKISSNTVSGALTARIDPGLGARYVANTVTGALRLDGNVITSTRGRGYNTTTIGSDDSFYVDIAANSVSGDISVLRRDRDDAGHTPSATSASAQATTPSSAHGGSGSDHPAEPFAPSAPASPVE</sequence>
<organism evidence="2 3">
    <name type="scientific">Okibacterium fritillariae</name>
    <dbReference type="NCBI Taxonomy" id="123320"/>
    <lineage>
        <taxon>Bacteria</taxon>
        <taxon>Bacillati</taxon>
        <taxon>Actinomycetota</taxon>
        <taxon>Actinomycetes</taxon>
        <taxon>Micrococcales</taxon>
        <taxon>Microbacteriaceae</taxon>
        <taxon>Okibacterium</taxon>
    </lineage>
</organism>
<proteinExistence type="predicted"/>
<accession>A0A1T5KUS7</accession>
<evidence type="ECO:0000313" key="2">
    <source>
        <dbReference type="EMBL" id="SKC67413.1"/>
    </source>
</evidence>
<reference evidence="2 3" key="1">
    <citation type="submission" date="2017-02" db="EMBL/GenBank/DDBJ databases">
        <authorList>
            <person name="Peterson S.W."/>
        </authorList>
    </citation>
    <scope>NUCLEOTIDE SEQUENCE [LARGE SCALE GENOMIC DNA]</scope>
    <source>
        <strain evidence="2 3">VKM Ac-2059</strain>
    </source>
</reference>
<gene>
    <name evidence="2" type="ORF">SAMN06309945_2507</name>
</gene>
<dbReference type="RefSeq" id="WP_200811555.1">
    <property type="nucleotide sequence ID" value="NZ_FUZP01000003.1"/>
</dbReference>
<dbReference type="Proteomes" id="UP000190857">
    <property type="component" value="Unassembled WGS sequence"/>
</dbReference>
<feature type="compositionally biased region" description="Low complexity" evidence="1">
    <location>
        <begin position="276"/>
        <end position="292"/>
    </location>
</feature>
<name>A0A1T5KUS7_9MICO</name>
<evidence type="ECO:0008006" key="4">
    <source>
        <dbReference type="Google" id="ProtNLM"/>
    </source>
</evidence>
<evidence type="ECO:0000256" key="1">
    <source>
        <dbReference type="SAM" id="MobiDB-lite"/>
    </source>
</evidence>
<dbReference type="STRING" id="123320.SAMN06309945_2507"/>
<feature type="compositionally biased region" description="Low complexity" evidence="1">
    <location>
        <begin position="303"/>
        <end position="315"/>
    </location>
</feature>
<keyword evidence="3" id="KW-1185">Reference proteome</keyword>
<feature type="region of interest" description="Disordered" evidence="1">
    <location>
        <begin position="269"/>
        <end position="315"/>
    </location>
</feature>
<evidence type="ECO:0000313" key="3">
    <source>
        <dbReference type="Proteomes" id="UP000190857"/>
    </source>
</evidence>
<dbReference type="AlphaFoldDB" id="A0A1T5KUS7"/>
<dbReference type="EMBL" id="FUZP01000003">
    <property type="protein sequence ID" value="SKC67413.1"/>
    <property type="molecule type" value="Genomic_DNA"/>
</dbReference>